<reference evidence="2 4" key="2">
    <citation type="submission" date="2023-02" db="EMBL/GenBank/DDBJ databases">
        <title>Encephalitozoon hellem ATCC 50451 complete genome.</title>
        <authorList>
            <person name="Mascarenhas dos Santos A.C."/>
            <person name="Julian A.T."/>
            <person name="Pombert J.-F."/>
        </authorList>
    </citation>
    <scope>NUCLEOTIDE SEQUENCE [LARGE SCALE GENOMIC DNA]</scope>
    <source>
        <strain evidence="2 4">ATCC 50451</strain>
    </source>
</reference>
<dbReference type="EMBL" id="CP119068">
    <property type="protein sequence ID" value="WEL38999.1"/>
    <property type="molecule type" value="Genomic_DNA"/>
</dbReference>
<keyword evidence="4" id="KW-1185">Reference proteome</keyword>
<proteinExistence type="predicted"/>
<evidence type="ECO:0000313" key="4">
    <source>
        <dbReference type="Proteomes" id="UP001217963"/>
    </source>
</evidence>
<name>A0A9Q9FBS5_ENCHE</name>
<reference evidence="1" key="1">
    <citation type="submission" date="2022-10" db="EMBL/GenBank/DDBJ databases">
        <title>Encephalitozoon hellem ATCC 50604 Complete Genome.</title>
        <authorList>
            <person name="Mascarenhas dos Santos A.C."/>
            <person name="Julian A.T."/>
            <person name="Pombert J.-F."/>
        </authorList>
    </citation>
    <scope>NUCLEOTIDE SEQUENCE</scope>
    <source>
        <strain evidence="1">ATCC 50604</strain>
    </source>
</reference>
<sequence>MKRSIKVCHSKMHGFPLAEDIRHYELRSDCNVLSTLGPSSLPESSLRVEFFLTPKSVFINDSFNMIDVYSVYKDGELFFNQKPIPWDSDAQVSWKEYRRKLVAYVSKMLSNAIEHTEGLNDRYVFYAKYNLLNRIDLKQCRKELQKLSKEFELMRRIEGLQMSTLKAAGCYLVSEAFNVLLSYKGNPELGIRFILEVMDVLPFFTIVRMAKSIAKARRYQAILLYHRVYLKSLEKRKYRTAFLFAVSAARLLKQGVNIGLEETIKLEASRCVKERNWRIVLRDVMNKIEMSDTLKYGANPYRLHDADEDEFTVESVMLGESSLAKRSGDTVLFNRENAKVYFTDRFRIKITFSRISHAYLHGILGSTVNTSRIFIPIYKALHETSATVNVFFNFSQLSTGNEADEVEVRLEELIFSGKTIVPVDLTVTWVRRKSTVYVKDVVRNDEEGRVAFLLALSNLKGFESSVLGPEVIERKEYEVIVSPRLPQVSKVCLHHEICENIFETFELTY</sequence>
<evidence type="ECO:0000313" key="3">
    <source>
        <dbReference type="Proteomes" id="UP001059546"/>
    </source>
</evidence>
<gene>
    <name evidence="1" type="ORF">GPU96_07g12840</name>
    <name evidence="2" type="ORF">PFJ87_07g00760</name>
</gene>
<evidence type="ECO:0000313" key="1">
    <source>
        <dbReference type="EMBL" id="UTX43525.1"/>
    </source>
</evidence>
<dbReference type="Proteomes" id="UP001217963">
    <property type="component" value="Chromosome VII"/>
</dbReference>
<dbReference type="EMBL" id="CP075153">
    <property type="protein sequence ID" value="UTX43525.1"/>
    <property type="molecule type" value="Genomic_DNA"/>
</dbReference>
<protein>
    <submittedName>
        <fullName evidence="1">Uncharacterized protein</fullName>
    </submittedName>
</protein>
<evidence type="ECO:0000313" key="2">
    <source>
        <dbReference type="EMBL" id="WEL38999.1"/>
    </source>
</evidence>
<dbReference type="Proteomes" id="UP001059546">
    <property type="component" value="Chromosome VII"/>
</dbReference>
<accession>A0A9Q9FBS5</accession>
<dbReference type="AlphaFoldDB" id="A0A9Q9FBS5"/>
<organism evidence="1 3">
    <name type="scientific">Encephalitozoon hellem</name>
    <name type="common">Microsporidian parasite</name>
    <dbReference type="NCBI Taxonomy" id="27973"/>
    <lineage>
        <taxon>Eukaryota</taxon>
        <taxon>Fungi</taxon>
        <taxon>Fungi incertae sedis</taxon>
        <taxon>Microsporidia</taxon>
        <taxon>Unikaryonidae</taxon>
        <taxon>Encephalitozoon</taxon>
    </lineage>
</organism>
<dbReference type="OrthoDB" id="2190909at2759"/>